<dbReference type="Proteomes" id="UP001152320">
    <property type="component" value="Unassembled WGS sequence"/>
</dbReference>
<gene>
    <name evidence="1" type="ORF">HOLleu_43347</name>
</gene>
<dbReference type="EMBL" id="JAIZAY010000279">
    <property type="protein sequence ID" value="KAJ8018585.1"/>
    <property type="molecule type" value="Genomic_DNA"/>
</dbReference>
<evidence type="ECO:0000313" key="1">
    <source>
        <dbReference type="EMBL" id="KAJ8018585.1"/>
    </source>
</evidence>
<organism evidence="1 2">
    <name type="scientific">Holothuria leucospilota</name>
    <name type="common">Black long sea cucumber</name>
    <name type="synonym">Mertensiothuria leucospilota</name>
    <dbReference type="NCBI Taxonomy" id="206669"/>
    <lineage>
        <taxon>Eukaryota</taxon>
        <taxon>Metazoa</taxon>
        <taxon>Echinodermata</taxon>
        <taxon>Eleutherozoa</taxon>
        <taxon>Echinozoa</taxon>
        <taxon>Holothuroidea</taxon>
        <taxon>Aspidochirotacea</taxon>
        <taxon>Aspidochirotida</taxon>
        <taxon>Holothuriidae</taxon>
        <taxon>Holothuria</taxon>
    </lineage>
</organism>
<sequence>MDPLMVNEIISTVAAFFPEKKPAEIKYFMRQKLANSAKTSRRKQLNAKKLNEIHQNSLCNQED</sequence>
<evidence type="ECO:0000313" key="2">
    <source>
        <dbReference type="Proteomes" id="UP001152320"/>
    </source>
</evidence>
<proteinExistence type="predicted"/>
<keyword evidence="2" id="KW-1185">Reference proteome</keyword>
<accession>A0A9Q0YBZ4</accession>
<protein>
    <submittedName>
        <fullName evidence="1">Uncharacterized protein</fullName>
    </submittedName>
</protein>
<name>A0A9Q0YBZ4_HOLLE</name>
<reference evidence="1" key="1">
    <citation type="submission" date="2021-10" db="EMBL/GenBank/DDBJ databases">
        <title>Tropical sea cucumber genome reveals ecological adaptation and Cuvierian tubules defense mechanism.</title>
        <authorList>
            <person name="Chen T."/>
        </authorList>
    </citation>
    <scope>NUCLEOTIDE SEQUENCE</scope>
    <source>
        <strain evidence="1">Nanhai2018</strain>
        <tissue evidence="1">Muscle</tissue>
    </source>
</reference>
<comment type="caution">
    <text evidence="1">The sequence shown here is derived from an EMBL/GenBank/DDBJ whole genome shotgun (WGS) entry which is preliminary data.</text>
</comment>
<dbReference type="AlphaFoldDB" id="A0A9Q0YBZ4"/>